<dbReference type="InterPro" id="IPR003593">
    <property type="entry name" value="AAA+_ATPase"/>
</dbReference>
<evidence type="ECO:0000256" key="4">
    <source>
        <dbReference type="ARBA" id="ARBA00022840"/>
    </source>
</evidence>
<evidence type="ECO:0000256" key="3">
    <source>
        <dbReference type="ARBA" id="ARBA00022741"/>
    </source>
</evidence>
<dbReference type="EMBL" id="JBHTBF010000003">
    <property type="protein sequence ID" value="MFC7318378.1"/>
    <property type="molecule type" value="Genomic_DNA"/>
</dbReference>
<dbReference type="PANTHER" id="PTHR45772">
    <property type="entry name" value="CONSERVED COMPONENT OF ABC TRANSPORTER FOR NATURAL AMINO ACIDS-RELATED"/>
    <property type="match status" value="1"/>
</dbReference>
<evidence type="ECO:0000256" key="5">
    <source>
        <dbReference type="ARBA" id="ARBA00022970"/>
    </source>
</evidence>
<name>A0ABD6ACW9_9EURY</name>
<keyword evidence="3" id="KW-0547">Nucleotide-binding</keyword>
<comment type="caution">
    <text evidence="9">The sequence shown here is derived from an EMBL/GenBank/DDBJ whole genome shotgun (WGS) entry which is preliminary data.</text>
</comment>
<keyword evidence="10" id="KW-1185">Reference proteome</keyword>
<dbReference type="InterPro" id="IPR051120">
    <property type="entry name" value="ABC_AA/LPS_Transport"/>
</dbReference>
<organism evidence="9 10">
    <name type="scientific">Halomarina halobia</name>
    <dbReference type="NCBI Taxonomy" id="3033386"/>
    <lineage>
        <taxon>Archaea</taxon>
        <taxon>Methanobacteriati</taxon>
        <taxon>Methanobacteriota</taxon>
        <taxon>Stenosarchaea group</taxon>
        <taxon>Halobacteria</taxon>
        <taxon>Halobacteriales</taxon>
        <taxon>Natronomonadaceae</taxon>
        <taxon>Halomarina</taxon>
    </lineage>
</organism>
<protein>
    <recommendedName>
        <fullName evidence="7">Probable branched-chain amino acid transport ATP-binding protein LivG</fullName>
    </recommendedName>
</protein>
<reference evidence="9 10" key="1">
    <citation type="journal article" date="2019" name="Int. J. Syst. Evol. Microbiol.">
        <title>The Global Catalogue of Microorganisms (GCM) 10K type strain sequencing project: providing services to taxonomists for standard genome sequencing and annotation.</title>
        <authorList>
            <consortium name="The Broad Institute Genomics Platform"/>
            <consortium name="The Broad Institute Genome Sequencing Center for Infectious Disease"/>
            <person name="Wu L."/>
            <person name="Ma J."/>
        </authorList>
    </citation>
    <scope>NUCLEOTIDE SEQUENCE [LARGE SCALE GENOMIC DNA]</scope>
    <source>
        <strain evidence="9 10">PSR21</strain>
    </source>
</reference>
<dbReference type="GO" id="GO:0006865">
    <property type="term" value="P:amino acid transport"/>
    <property type="evidence" value="ECO:0007669"/>
    <property type="project" value="UniProtKB-KW"/>
</dbReference>
<evidence type="ECO:0000256" key="1">
    <source>
        <dbReference type="ARBA" id="ARBA00005417"/>
    </source>
</evidence>
<dbReference type="InterPro" id="IPR032823">
    <property type="entry name" value="BCA_ABC_TP_C"/>
</dbReference>
<dbReference type="Pfam" id="PF00005">
    <property type="entry name" value="ABC_tran"/>
    <property type="match status" value="1"/>
</dbReference>
<dbReference type="SMART" id="SM00382">
    <property type="entry name" value="AAA"/>
    <property type="match status" value="1"/>
</dbReference>
<dbReference type="PROSITE" id="PS50893">
    <property type="entry name" value="ABC_TRANSPORTER_2"/>
    <property type="match status" value="1"/>
</dbReference>
<proteinExistence type="inferred from homology"/>
<dbReference type="AlphaFoldDB" id="A0ABD6ACW9"/>
<dbReference type="PANTHER" id="PTHR45772:SF7">
    <property type="entry name" value="AMINO ACID ABC TRANSPORTER ATP-BINDING PROTEIN"/>
    <property type="match status" value="1"/>
</dbReference>
<dbReference type="Pfam" id="PF12399">
    <property type="entry name" value="BCA_ABC_TP_C"/>
    <property type="match status" value="1"/>
</dbReference>
<dbReference type="CDD" id="cd03219">
    <property type="entry name" value="ABC_Mj1267_LivG_branched"/>
    <property type="match status" value="1"/>
</dbReference>
<evidence type="ECO:0000313" key="9">
    <source>
        <dbReference type="EMBL" id="MFC7318378.1"/>
    </source>
</evidence>
<feature type="domain" description="ABC transporter" evidence="8">
    <location>
        <begin position="21"/>
        <end position="253"/>
    </location>
</feature>
<keyword evidence="5" id="KW-0029">Amino-acid transport</keyword>
<evidence type="ECO:0000256" key="2">
    <source>
        <dbReference type="ARBA" id="ARBA00022448"/>
    </source>
</evidence>
<gene>
    <name evidence="9" type="ORF">ACFQPE_16485</name>
</gene>
<evidence type="ECO:0000313" key="10">
    <source>
        <dbReference type="Proteomes" id="UP001596547"/>
    </source>
</evidence>
<dbReference type="Proteomes" id="UP001596547">
    <property type="component" value="Unassembled WGS sequence"/>
</dbReference>
<dbReference type="GO" id="GO:0005524">
    <property type="term" value="F:ATP binding"/>
    <property type="evidence" value="ECO:0007669"/>
    <property type="project" value="UniProtKB-KW"/>
</dbReference>
<dbReference type="SUPFAM" id="SSF52540">
    <property type="entry name" value="P-loop containing nucleoside triphosphate hydrolases"/>
    <property type="match status" value="1"/>
</dbReference>
<evidence type="ECO:0000256" key="6">
    <source>
        <dbReference type="ARBA" id="ARBA00056071"/>
    </source>
</evidence>
<dbReference type="FunFam" id="3.40.50.300:FF:000421">
    <property type="entry name" value="Branched-chain amino acid ABC transporter ATP-binding protein"/>
    <property type="match status" value="1"/>
</dbReference>
<comment type="function">
    <text evidence="6">Probable component of a branched-chain amino-acid transport system.</text>
</comment>
<keyword evidence="2" id="KW-0813">Transport</keyword>
<keyword evidence="4 9" id="KW-0067">ATP-binding</keyword>
<accession>A0ABD6ACW9</accession>
<dbReference type="InterPro" id="IPR027417">
    <property type="entry name" value="P-loop_NTPase"/>
</dbReference>
<sequence length="259" mass="27493">MATEPTDTTTTDAADDADAILEVRDVGKTFSGLVALDGVSMDVGRGEIVGLIGPNGAGKTTLFNCISGVFPPTSGRIVLDGEDVTGLAAHEIARRGLARTFQITRPLEDLTVLENAMVGAHIHTRRRAEAREIARERLAFVGLAGRADERADELTVGAQKRLELARAIATDPSVLLLDEIMAGLTPAETEGMLDLFRGLREDGTSLLVIEHDMDAIMSISDRVKVLDNGRSIAFGSPEAVARDERVIEAYIGGDDGADA</sequence>
<comment type="similarity">
    <text evidence="1">Belongs to the ABC transporter superfamily.</text>
</comment>
<dbReference type="InterPro" id="IPR003439">
    <property type="entry name" value="ABC_transporter-like_ATP-bd"/>
</dbReference>
<dbReference type="Gene3D" id="3.40.50.300">
    <property type="entry name" value="P-loop containing nucleotide triphosphate hydrolases"/>
    <property type="match status" value="1"/>
</dbReference>
<dbReference type="GeneID" id="79317444"/>
<dbReference type="RefSeq" id="WP_276305832.1">
    <property type="nucleotide sequence ID" value="NZ_CP119993.1"/>
</dbReference>
<evidence type="ECO:0000256" key="7">
    <source>
        <dbReference type="ARBA" id="ARBA00072811"/>
    </source>
</evidence>
<evidence type="ECO:0000259" key="8">
    <source>
        <dbReference type="PROSITE" id="PS50893"/>
    </source>
</evidence>